<evidence type="ECO:0000313" key="3">
    <source>
        <dbReference type="EMBL" id="KAG2924363.1"/>
    </source>
</evidence>
<gene>
    <name evidence="1" type="ORF">PC113_g4861</name>
    <name evidence="3" type="ORF">PC115_g8649</name>
    <name evidence="2" type="ORF">PC117_g20521</name>
    <name evidence="4" type="ORF">PC118_g18185</name>
</gene>
<evidence type="ECO:0000313" key="1">
    <source>
        <dbReference type="EMBL" id="KAG2864105.1"/>
    </source>
</evidence>
<evidence type="ECO:0000313" key="5">
    <source>
        <dbReference type="Proteomes" id="UP000774804"/>
    </source>
</evidence>
<proteinExistence type="predicted"/>
<sequence length="136" mass="15380">MPGFMVNSDGDVEMTVPQPIFELIGAPELRSWEHAALIEWHREWERYVEKIRHRCGITNEAFESVVATVKGSVRPKTLRNMATYVLNKPLSSVTDADIMEAVQAPEDGSSIDDCDARIFRYYEDFNGIVEDNGSKA</sequence>
<evidence type="ECO:0000313" key="4">
    <source>
        <dbReference type="EMBL" id="KAG2968166.1"/>
    </source>
</evidence>
<organism evidence="3 5">
    <name type="scientific">Phytophthora cactorum</name>
    <dbReference type="NCBI Taxonomy" id="29920"/>
    <lineage>
        <taxon>Eukaryota</taxon>
        <taxon>Sar</taxon>
        <taxon>Stramenopiles</taxon>
        <taxon>Oomycota</taxon>
        <taxon>Peronosporomycetes</taxon>
        <taxon>Peronosporales</taxon>
        <taxon>Peronosporaceae</taxon>
        <taxon>Phytophthora</taxon>
    </lineage>
</organism>
<dbReference type="AlphaFoldDB" id="A0A8T1CGR4"/>
<dbReference type="VEuPathDB" id="FungiDB:PC110_g18663"/>
<protein>
    <submittedName>
        <fullName evidence="3">Uncharacterized protein</fullName>
    </submittedName>
</protein>
<dbReference type="EMBL" id="RCMG01000088">
    <property type="protein sequence ID" value="KAG2864105.1"/>
    <property type="molecule type" value="Genomic_DNA"/>
</dbReference>
<dbReference type="Proteomes" id="UP000735874">
    <property type="component" value="Unassembled WGS sequence"/>
</dbReference>
<comment type="caution">
    <text evidence="3">The sequence shown here is derived from an EMBL/GenBank/DDBJ whole genome shotgun (WGS) entry which is preliminary data.</text>
</comment>
<dbReference type="EMBL" id="RCMK01000961">
    <property type="protein sequence ID" value="KAG2906418.1"/>
    <property type="molecule type" value="Genomic_DNA"/>
</dbReference>
<name>A0A8T1CGR4_9STRA</name>
<dbReference type="Proteomes" id="UP000774804">
    <property type="component" value="Unassembled WGS sequence"/>
</dbReference>
<reference evidence="3" key="1">
    <citation type="submission" date="2018-10" db="EMBL/GenBank/DDBJ databases">
        <title>Effector identification in a new, highly contiguous assembly of the strawberry crown rot pathogen Phytophthora cactorum.</title>
        <authorList>
            <person name="Armitage A.D."/>
            <person name="Nellist C.F."/>
            <person name="Bates H."/>
            <person name="Vickerstaff R.J."/>
            <person name="Harrison R.J."/>
        </authorList>
    </citation>
    <scope>NUCLEOTIDE SEQUENCE</scope>
    <source>
        <strain evidence="1">15-7</strain>
        <strain evidence="3">4032</strain>
        <strain evidence="2">4040</strain>
        <strain evidence="4">P415</strain>
    </source>
</reference>
<dbReference type="Proteomes" id="UP000697107">
    <property type="component" value="Unassembled WGS sequence"/>
</dbReference>
<dbReference type="EMBL" id="RCML01000882">
    <property type="protein sequence ID" value="KAG2968166.1"/>
    <property type="molecule type" value="Genomic_DNA"/>
</dbReference>
<dbReference type="Proteomes" id="UP000736787">
    <property type="component" value="Unassembled WGS sequence"/>
</dbReference>
<evidence type="ECO:0000313" key="2">
    <source>
        <dbReference type="EMBL" id="KAG2906418.1"/>
    </source>
</evidence>
<accession>A0A8T1CGR4</accession>
<dbReference type="EMBL" id="RCMI01000226">
    <property type="protein sequence ID" value="KAG2924363.1"/>
    <property type="molecule type" value="Genomic_DNA"/>
</dbReference>